<dbReference type="Gene3D" id="3.40.50.80">
    <property type="entry name" value="Nucleotide-binding domain of ferredoxin-NADP reductase (FNR) module"/>
    <property type="match status" value="1"/>
</dbReference>
<keyword evidence="2" id="KW-0001">2Fe-2S</keyword>
<dbReference type="AlphaFoldDB" id="A0A3N4S2J2"/>
<gene>
    <name evidence="5" type="ORF">EDD38_5554</name>
</gene>
<dbReference type="GO" id="GO:0016491">
    <property type="term" value="F:oxidoreductase activity"/>
    <property type="evidence" value="ECO:0007669"/>
    <property type="project" value="InterPro"/>
</dbReference>
<protein>
    <submittedName>
        <fullName evidence="5">Ferredoxin-NADP reductase</fullName>
    </submittedName>
</protein>
<accession>A0A3N4S2J2</accession>
<dbReference type="PANTHER" id="PTHR47354:SF5">
    <property type="entry name" value="PROTEIN RFBI"/>
    <property type="match status" value="1"/>
</dbReference>
<proteinExistence type="predicted"/>
<dbReference type="GO" id="GO:0051537">
    <property type="term" value="F:2 iron, 2 sulfur cluster binding"/>
    <property type="evidence" value="ECO:0007669"/>
    <property type="project" value="UniProtKB-KW"/>
</dbReference>
<dbReference type="Pfam" id="PF00175">
    <property type="entry name" value="NAD_binding_1"/>
    <property type="match status" value="1"/>
</dbReference>
<sequence>MSQWRRAELRAVTPESDTARTLHLTVDGWPGHLPGQHVDLRLTADDGYQAVRSYSLSAPADGDRIEISVQPAPRGEVSPYLAAHFPVGAAVEVKGPLGGWFVWKPARPEPVLLVAGGSGIAPLAAMLRSRLDLGDDGPPFHLAYSLRDPGQRWFGPLLDTIAKAEDPTVTAACLYTRTAPPGHPRPVGRITTADLDLPGFQPADATLAFVCGPTAFVEKAANLLVHLGHRPDRVRTERFG</sequence>
<dbReference type="InterPro" id="IPR050415">
    <property type="entry name" value="MRET"/>
</dbReference>
<dbReference type="PRINTS" id="PR00371">
    <property type="entry name" value="FPNCR"/>
</dbReference>
<keyword evidence="2" id="KW-0479">Metal-binding</keyword>
<keyword evidence="2" id="KW-0408">Iron</keyword>
<evidence type="ECO:0000259" key="4">
    <source>
        <dbReference type="PROSITE" id="PS51384"/>
    </source>
</evidence>
<feature type="domain" description="FAD-binding FR-type" evidence="4">
    <location>
        <begin position="2"/>
        <end position="103"/>
    </location>
</feature>
<evidence type="ECO:0000256" key="1">
    <source>
        <dbReference type="ARBA" id="ARBA00001974"/>
    </source>
</evidence>
<name>A0A3N4S2J2_9ACTN</name>
<dbReference type="RefSeq" id="WP_123819923.1">
    <property type="nucleotide sequence ID" value="NZ_RKQG01000001.1"/>
</dbReference>
<comment type="caution">
    <text evidence="5">The sequence shown here is derived from an EMBL/GenBank/DDBJ whole genome shotgun (WGS) entry which is preliminary data.</text>
</comment>
<organism evidence="5 6">
    <name type="scientific">Kitasatospora cineracea</name>
    <dbReference type="NCBI Taxonomy" id="88074"/>
    <lineage>
        <taxon>Bacteria</taxon>
        <taxon>Bacillati</taxon>
        <taxon>Actinomycetota</taxon>
        <taxon>Actinomycetes</taxon>
        <taxon>Kitasatosporales</taxon>
        <taxon>Streptomycetaceae</taxon>
        <taxon>Kitasatospora</taxon>
    </lineage>
</organism>
<dbReference type="PROSITE" id="PS51384">
    <property type="entry name" value="FAD_FR"/>
    <property type="match status" value="1"/>
</dbReference>
<evidence type="ECO:0000256" key="3">
    <source>
        <dbReference type="ARBA" id="ARBA00023014"/>
    </source>
</evidence>
<dbReference type="PRINTS" id="PR00410">
    <property type="entry name" value="PHEHYDRXLASE"/>
</dbReference>
<dbReference type="InterPro" id="IPR001709">
    <property type="entry name" value="Flavoprot_Pyr_Nucl_cyt_Rdtase"/>
</dbReference>
<dbReference type="Proteomes" id="UP000266906">
    <property type="component" value="Unassembled WGS sequence"/>
</dbReference>
<dbReference type="InterPro" id="IPR039261">
    <property type="entry name" value="FNR_nucleotide-bd"/>
</dbReference>
<evidence type="ECO:0000313" key="5">
    <source>
        <dbReference type="EMBL" id="RPE37155.1"/>
    </source>
</evidence>
<dbReference type="Gene3D" id="2.40.30.10">
    <property type="entry name" value="Translation factors"/>
    <property type="match status" value="1"/>
</dbReference>
<evidence type="ECO:0000256" key="2">
    <source>
        <dbReference type="ARBA" id="ARBA00022714"/>
    </source>
</evidence>
<dbReference type="InterPro" id="IPR017938">
    <property type="entry name" value="Riboflavin_synthase-like_b-brl"/>
</dbReference>
<dbReference type="Pfam" id="PF00970">
    <property type="entry name" value="FAD_binding_6"/>
    <property type="match status" value="1"/>
</dbReference>
<dbReference type="SUPFAM" id="SSF63380">
    <property type="entry name" value="Riboflavin synthase domain-like"/>
    <property type="match status" value="1"/>
</dbReference>
<keyword evidence="3" id="KW-0411">Iron-sulfur</keyword>
<dbReference type="InterPro" id="IPR001433">
    <property type="entry name" value="OxRdtase_FAD/NAD-bd"/>
</dbReference>
<keyword evidence="6" id="KW-1185">Reference proteome</keyword>
<dbReference type="InterPro" id="IPR017927">
    <property type="entry name" value="FAD-bd_FR_type"/>
</dbReference>
<dbReference type="PANTHER" id="PTHR47354">
    <property type="entry name" value="NADH OXIDOREDUCTASE HCR"/>
    <property type="match status" value="1"/>
</dbReference>
<reference evidence="5 6" key="1">
    <citation type="submission" date="2018-11" db="EMBL/GenBank/DDBJ databases">
        <title>Sequencing the genomes of 1000 actinobacteria strains.</title>
        <authorList>
            <person name="Klenk H.-P."/>
        </authorList>
    </citation>
    <scope>NUCLEOTIDE SEQUENCE [LARGE SCALE GENOMIC DNA]</scope>
    <source>
        <strain evidence="5 6">DSM 44781</strain>
    </source>
</reference>
<evidence type="ECO:0000313" key="6">
    <source>
        <dbReference type="Proteomes" id="UP000266906"/>
    </source>
</evidence>
<dbReference type="SUPFAM" id="SSF52343">
    <property type="entry name" value="Ferredoxin reductase-like, C-terminal NADP-linked domain"/>
    <property type="match status" value="1"/>
</dbReference>
<dbReference type="EMBL" id="RKQG01000001">
    <property type="protein sequence ID" value="RPE37155.1"/>
    <property type="molecule type" value="Genomic_DNA"/>
</dbReference>
<comment type="cofactor">
    <cofactor evidence="1">
        <name>FAD</name>
        <dbReference type="ChEBI" id="CHEBI:57692"/>
    </cofactor>
</comment>
<dbReference type="InterPro" id="IPR008333">
    <property type="entry name" value="Cbr1-like_FAD-bd_dom"/>
</dbReference>